<evidence type="ECO:0000313" key="2">
    <source>
        <dbReference type="EMBL" id="VDR41103.1"/>
    </source>
</evidence>
<sequence>MTRHHADPVLKIDSIGDLVAAVPALLGFYPTRSVILLAHDEVTGRIGATARTDLGLNRSGGLRKDCRAHIAEAVGMLRRQGADRLFCVVVDERPFARVVPGLLQVLEDAARSRDTIDPDLEIIDVLLLDRIEAEERWICRHGESGSLPDPAASPVMVAAVVEGRTVHRSRAELTDQLAEEGPGVTADRCRDAADGEADGDPCELLAVVVSAVAAQGRAPLSDADVALLGGALLDVAVRDAAMALGITVMADEARGLFAELARRLRGTPRAAAATLVAAASYLRGDGPLTGIALDAALTADRGYRGAHLLAHALAAGMHPRDLCLTAEVGVGVARRLGVELPPRGIDFPLAG</sequence>
<organism evidence="2 3">
    <name type="scientific">Tsukamurella paurometabola</name>
    <name type="common">Corynebacterium paurometabolum</name>
    <dbReference type="NCBI Taxonomy" id="2061"/>
    <lineage>
        <taxon>Bacteria</taxon>
        <taxon>Bacillati</taxon>
        <taxon>Actinomycetota</taxon>
        <taxon>Actinomycetes</taxon>
        <taxon>Mycobacteriales</taxon>
        <taxon>Tsukamurellaceae</taxon>
        <taxon>Tsukamurella</taxon>
    </lineage>
</organism>
<dbReference type="Proteomes" id="UP000676853">
    <property type="component" value="Unassembled WGS sequence"/>
</dbReference>
<dbReference type="InterPro" id="IPR025447">
    <property type="entry name" value="DUF4192"/>
</dbReference>
<evidence type="ECO:0000313" key="3">
    <source>
        <dbReference type="Proteomes" id="UP000271626"/>
    </source>
</evidence>
<dbReference type="EMBL" id="LR131273">
    <property type="protein sequence ID" value="VDR41103.1"/>
    <property type="molecule type" value="Genomic_DNA"/>
</dbReference>
<dbReference type="EMBL" id="JAGXOE010000006">
    <property type="protein sequence ID" value="MBS4100490.1"/>
    <property type="molecule type" value="Genomic_DNA"/>
</dbReference>
<proteinExistence type="predicted"/>
<evidence type="ECO:0000313" key="1">
    <source>
        <dbReference type="EMBL" id="MBS4100490.1"/>
    </source>
</evidence>
<reference evidence="1 4" key="2">
    <citation type="submission" date="2021-04" db="EMBL/GenBank/DDBJ databases">
        <title>Whole genome sequence analysis of a thiophenic sulfur metabolizing bacteria.</title>
        <authorList>
            <person name="Akhtar N."/>
            <person name="Akram J."/>
            <person name="Aslam A."/>
        </authorList>
    </citation>
    <scope>NUCLEOTIDE SEQUENCE [LARGE SCALE GENOMIC DNA]</scope>
    <source>
        <strain evidence="1 4">3OW</strain>
    </source>
</reference>
<evidence type="ECO:0000313" key="4">
    <source>
        <dbReference type="Proteomes" id="UP000676853"/>
    </source>
</evidence>
<gene>
    <name evidence="1" type="ORF">KFZ73_04505</name>
    <name evidence="2" type="ORF">NCTC10741_04273</name>
</gene>
<dbReference type="Pfam" id="PF13830">
    <property type="entry name" value="DUF4192"/>
    <property type="match status" value="1"/>
</dbReference>
<dbReference type="RefSeq" id="WP_126198239.1">
    <property type="nucleotide sequence ID" value="NZ_CP085954.1"/>
</dbReference>
<accession>A0A3P8MEZ4</accession>
<dbReference type="OrthoDB" id="3264463at2"/>
<protein>
    <submittedName>
        <fullName evidence="1">DUF4192 domain-containing protein</fullName>
    </submittedName>
</protein>
<dbReference type="AlphaFoldDB" id="A0A3P8MEZ4"/>
<dbReference type="Proteomes" id="UP000271626">
    <property type="component" value="Chromosome"/>
</dbReference>
<name>A0A3P8MEZ4_TSUPA</name>
<reference evidence="2 3" key="1">
    <citation type="submission" date="2018-12" db="EMBL/GenBank/DDBJ databases">
        <authorList>
            <consortium name="Pathogen Informatics"/>
        </authorList>
    </citation>
    <scope>NUCLEOTIDE SEQUENCE [LARGE SCALE GENOMIC DNA]</scope>
    <source>
        <strain evidence="2 3">NCTC10741</strain>
    </source>
</reference>
<keyword evidence="4" id="KW-1185">Reference proteome</keyword>